<proteinExistence type="predicted"/>
<dbReference type="Proteomes" id="UP001187471">
    <property type="component" value="Unassembled WGS sequence"/>
</dbReference>
<name>A0AA88QPR1_9ASTE</name>
<organism evidence="1 2">
    <name type="scientific">Escallonia rubra</name>
    <dbReference type="NCBI Taxonomy" id="112253"/>
    <lineage>
        <taxon>Eukaryota</taxon>
        <taxon>Viridiplantae</taxon>
        <taxon>Streptophyta</taxon>
        <taxon>Embryophyta</taxon>
        <taxon>Tracheophyta</taxon>
        <taxon>Spermatophyta</taxon>
        <taxon>Magnoliopsida</taxon>
        <taxon>eudicotyledons</taxon>
        <taxon>Gunneridae</taxon>
        <taxon>Pentapetalae</taxon>
        <taxon>asterids</taxon>
        <taxon>campanulids</taxon>
        <taxon>Escalloniales</taxon>
        <taxon>Escalloniaceae</taxon>
        <taxon>Escallonia</taxon>
    </lineage>
</organism>
<evidence type="ECO:0000313" key="1">
    <source>
        <dbReference type="EMBL" id="KAK2973702.1"/>
    </source>
</evidence>
<reference evidence="1" key="1">
    <citation type="submission" date="2022-12" db="EMBL/GenBank/DDBJ databases">
        <title>Draft genome assemblies for two species of Escallonia (Escalloniales).</title>
        <authorList>
            <person name="Chanderbali A."/>
            <person name="Dervinis C."/>
            <person name="Anghel I."/>
            <person name="Soltis D."/>
            <person name="Soltis P."/>
            <person name="Zapata F."/>
        </authorList>
    </citation>
    <scope>NUCLEOTIDE SEQUENCE</scope>
    <source>
        <strain evidence="1">UCBG92.1500</strain>
        <tissue evidence="1">Leaf</tissue>
    </source>
</reference>
<accession>A0AA88QPR1</accession>
<comment type="caution">
    <text evidence="1">The sequence shown here is derived from an EMBL/GenBank/DDBJ whole genome shotgun (WGS) entry which is preliminary data.</text>
</comment>
<sequence>MASVIFTFEPFFQRSFPCFRKLHAEKFVKYTMMAQFNNGNGSGSGNRMPLLREVDPSPVSGRHPVAAASAAAAAGAAMDALVGGGAEVDVTNYHPIPPQSQLVDDYFVDEDLIFDMPNVLVNMAEGMLLSPPRLYIAGDETSAGNIGDQYLWSYP</sequence>
<dbReference type="EMBL" id="JAVXUO010002381">
    <property type="protein sequence ID" value="KAK2973702.1"/>
    <property type="molecule type" value="Genomic_DNA"/>
</dbReference>
<keyword evidence="2" id="KW-1185">Reference proteome</keyword>
<protein>
    <submittedName>
        <fullName evidence="1">Uncharacterized protein</fullName>
    </submittedName>
</protein>
<evidence type="ECO:0000313" key="2">
    <source>
        <dbReference type="Proteomes" id="UP001187471"/>
    </source>
</evidence>
<dbReference type="AlphaFoldDB" id="A0AA88QPR1"/>
<gene>
    <name evidence="1" type="ORF">RJ640_030954</name>
</gene>